<evidence type="ECO:0000313" key="3">
    <source>
        <dbReference type="Proteomes" id="UP000092321"/>
    </source>
</evidence>
<comment type="caution">
    <text evidence="2">The sequence shown here is derived from an EMBL/GenBank/DDBJ whole genome shotgun (WGS) entry which is preliminary data.</text>
</comment>
<feature type="compositionally biased region" description="Low complexity" evidence="1">
    <location>
        <begin position="83"/>
        <end position="108"/>
    </location>
</feature>
<feature type="non-terminal residue" evidence="2">
    <location>
        <position position="342"/>
    </location>
</feature>
<evidence type="ECO:0000313" key="2">
    <source>
        <dbReference type="EMBL" id="OBA29077.1"/>
    </source>
</evidence>
<reference evidence="3" key="1">
    <citation type="journal article" date="2016" name="Proc. Natl. Acad. Sci. U.S.A.">
        <title>Comparative genomics of biotechnologically important yeasts.</title>
        <authorList>
            <person name="Riley R."/>
            <person name="Haridas S."/>
            <person name="Wolfe K.H."/>
            <person name="Lopes M.R."/>
            <person name="Hittinger C.T."/>
            <person name="Goeker M."/>
            <person name="Salamov A.A."/>
            <person name="Wisecaver J.H."/>
            <person name="Long T.M."/>
            <person name="Calvey C.H."/>
            <person name="Aerts A.L."/>
            <person name="Barry K.W."/>
            <person name="Choi C."/>
            <person name="Clum A."/>
            <person name="Coughlan A.Y."/>
            <person name="Deshpande S."/>
            <person name="Douglass A.P."/>
            <person name="Hanson S.J."/>
            <person name="Klenk H.-P."/>
            <person name="LaButti K.M."/>
            <person name="Lapidus A."/>
            <person name="Lindquist E.A."/>
            <person name="Lipzen A.M."/>
            <person name="Meier-Kolthoff J.P."/>
            <person name="Ohm R.A."/>
            <person name="Otillar R.P."/>
            <person name="Pangilinan J.L."/>
            <person name="Peng Y."/>
            <person name="Rokas A."/>
            <person name="Rosa C.A."/>
            <person name="Scheuner C."/>
            <person name="Sibirny A.A."/>
            <person name="Slot J.C."/>
            <person name="Stielow J.B."/>
            <person name="Sun H."/>
            <person name="Kurtzman C.P."/>
            <person name="Blackwell M."/>
            <person name="Grigoriev I.V."/>
            <person name="Jeffries T.W."/>
        </authorList>
    </citation>
    <scope>NUCLEOTIDE SEQUENCE [LARGE SCALE GENOMIC DNA]</scope>
    <source>
        <strain evidence="3">NRRL Y-1626</strain>
    </source>
</reference>
<feature type="compositionally biased region" description="Basic and acidic residues" evidence="1">
    <location>
        <begin position="244"/>
        <end position="253"/>
    </location>
</feature>
<gene>
    <name evidence="2" type="ORF">HANVADRAFT_51014</name>
</gene>
<name>A0A1B7TK12_9ASCO</name>
<feature type="region of interest" description="Disordered" evidence="1">
    <location>
        <begin position="146"/>
        <end position="198"/>
    </location>
</feature>
<proteinExistence type="predicted"/>
<feature type="compositionally biased region" description="Low complexity" evidence="1">
    <location>
        <begin position="254"/>
        <end position="263"/>
    </location>
</feature>
<feature type="compositionally biased region" description="Basic residues" evidence="1">
    <location>
        <begin position="232"/>
        <end position="242"/>
    </location>
</feature>
<feature type="region of interest" description="Disordered" evidence="1">
    <location>
        <begin position="224"/>
        <end position="263"/>
    </location>
</feature>
<dbReference type="EMBL" id="LXPE01000001">
    <property type="protein sequence ID" value="OBA29077.1"/>
    <property type="molecule type" value="Genomic_DNA"/>
</dbReference>
<protein>
    <submittedName>
        <fullName evidence="2">Uncharacterized protein</fullName>
    </submittedName>
</protein>
<keyword evidence="3" id="KW-1185">Reference proteome</keyword>
<accession>A0A1B7TK12</accession>
<organism evidence="2 3">
    <name type="scientific">Hanseniaspora valbyensis NRRL Y-1626</name>
    <dbReference type="NCBI Taxonomy" id="766949"/>
    <lineage>
        <taxon>Eukaryota</taxon>
        <taxon>Fungi</taxon>
        <taxon>Dikarya</taxon>
        <taxon>Ascomycota</taxon>
        <taxon>Saccharomycotina</taxon>
        <taxon>Saccharomycetes</taxon>
        <taxon>Saccharomycodales</taxon>
        <taxon>Saccharomycodaceae</taxon>
        <taxon>Hanseniaspora</taxon>
    </lineage>
</organism>
<feature type="compositionally biased region" description="Basic and acidic residues" evidence="1">
    <location>
        <begin position="168"/>
        <end position="188"/>
    </location>
</feature>
<dbReference type="Proteomes" id="UP000092321">
    <property type="component" value="Unassembled WGS sequence"/>
</dbReference>
<dbReference type="OrthoDB" id="3973543at2759"/>
<feature type="compositionally biased region" description="Basic and acidic residues" evidence="1">
    <location>
        <begin position="146"/>
        <end position="158"/>
    </location>
</feature>
<dbReference type="AlphaFoldDB" id="A0A1B7TK12"/>
<feature type="region of interest" description="Disordered" evidence="1">
    <location>
        <begin position="83"/>
        <end position="111"/>
    </location>
</feature>
<sequence>MCTANSNTEPGALQQHDIYAEDYTKYIDYIIRLYFQDKSYLDGTITQYNSESITVRFKDNNKKTKTFDRSLILDLKILNIPKNANKNNKKNTTNVNNKKSNNNNSSKNDSTFGMLDINTIKNTEFNFEDNNSKYDYNRIELKSQNSDEAKCNDEEKNDLIVGSNDIKPTNEEIKKKTSKSQKVENTKVKKEKQKRGKQQATLVKDIAAEDKIFLKEESPSIESINDKVEKGQKKKKSKKQSKPLKTEVSKDTDNTSTDDNSLLDIDSLPITKAINLSHLCDLLNSESIKRHKLKKKNKKTKKTSNKEVELEADGIWNDRKEERMTFLKQKEVESKQKTRTIS</sequence>
<evidence type="ECO:0000256" key="1">
    <source>
        <dbReference type="SAM" id="MobiDB-lite"/>
    </source>
</evidence>